<dbReference type="Proteomes" id="UP000807469">
    <property type="component" value="Unassembled WGS sequence"/>
</dbReference>
<evidence type="ECO:0000313" key="1">
    <source>
        <dbReference type="EMBL" id="KAF9480783.1"/>
    </source>
</evidence>
<proteinExistence type="predicted"/>
<keyword evidence="2" id="KW-1185">Reference proteome</keyword>
<protein>
    <submittedName>
        <fullName evidence="1">Uncharacterized protein</fullName>
    </submittedName>
</protein>
<reference evidence="1" key="1">
    <citation type="submission" date="2020-11" db="EMBL/GenBank/DDBJ databases">
        <authorList>
            <consortium name="DOE Joint Genome Institute"/>
            <person name="Ahrendt S."/>
            <person name="Riley R."/>
            <person name="Andreopoulos W."/>
            <person name="Labutti K."/>
            <person name="Pangilinan J."/>
            <person name="Ruiz-Duenas F.J."/>
            <person name="Barrasa J.M."/>
            <person name="Sanchez-Garcia M."/>
            <person name="Camarero S."/>
            <person name="Miyauchi S."/>
            <person name="Serrano A."/>
            <person name="Linde D."/>
            <person name="Babiker R."/>
            <person name="Drula E."/>
            <person name="Ayuso-Fernandez I."/>
            <person name="Pacheco R."/>
            <person name="Padilla G."/>
            <person name="Ferreira P."/>
            <person name="Barriuso J."/>
            <person name="Kellner H."/>
            <person name="Castanera R."/>
            <person name="Alfaro M."/>
            <person name="Ramirez L."/>
            <person name="Pisabarro A.G."/>
            <person name="Kuo A."/>
            <person name="Tritt A."/>
            <person name="Lipzen A."/>
            <person name="He G."/>
            <person name="Yan M."/>
            <person name="Ng V."/>
            <person name="Cullen D."/>
            <person name="Martin F."/>
            <person name="Rosso M.-N."/>
            <person name="Henrissat B."/>
            <person name="Hibbett D."/>
            <person name="Martinez A.T."/>
            <person name="Grigoriev I.V."/>
        </authorList>
    </citation>
    <scope>NUCLEOTIDE SEQUENCE</scope>
    <source>
        <strain evidence="1">CIRM-BRFM 674</strain>
    </source>
</reference>
<sequence length="94" mass="11110">MPSSFLESSYARLFIYGRHLQACRLADFIDARTTRRRRTCPSTLMLILHSYSFVPSFRCILSTKRVTSIVCFLYMDLSRWPYDAPARTSHPRLW</sequence>
<accession>A0A9P5Z3K2</accession>
<comment type="caution">
    <text evidence="1">The sequence shown here is derived from an EMBL/GenBank/DDBJ whole genome shotgun (WGS) entry which is preliminary data.</text>
</comment>
<name>A0A9P5Z3K2_9AGAR</name>
<organism evidence="1 2">
    <name type="scientific">Pholiota conissans</name>
    <dbReference type="NCBI Taxonomy" id="109636"/>
    <lineage>
        <taxon>Eukaryota</taxon>
        <taxon>Fungi</taxon>
        <taxon>Dikarya</taxon>
        <taxon>Basidiomycota</taxon>
        <taxon>Agaricomycotina</taxon>
        <taxon>Agaricomycetes</taxon>
        <taxon>Agaricomycetidae</taxon>
        <taxon>Agaricales</taxon>
        <taxon>Agaricineae</taxon>
        <taxon>Strophariaceae</taxon>
        <taxon>Pholiota</taxon>
    </lineage>
</organism>
<dbReference type="EMBL" id="MU155189">
    <property type="protein sequence ID" value="KAF9480783.1"/>
    <property type="molecule type" value="Genomic_DNA"/>
</dbReference>
<dbReference type="AlphaFoldDB" id="A0A9P5Z3K2"/>
<evidence type="ECO:0000313" key="2">
    <source>
        <dbReference type="Proteomes" id="UP000807469"/>
    </source>
</evidence>
<gene>
    <name evidence="1" type="ORF">BDN70DRAFT_595335</name>
</gene>